<gene>
    <name evidence="2" type="ORF">BN1051_01985</name>
</gene>
<feature type="domain" description="Polysaccharide pyruvyl transferase" evidence="1">
    <location>
        <begin position="16"/>
        <end position="312"/>
    </location>
</feature>
<dbReference type="EMBL" id="LN483071">
    <property type="protein sequence ID" value="CEA08628.1"/>
    <property type="molecule type" value="Genomic_DNA"/>
</dbReference>
<organism evidence="2">
    <name type="scientific">Arthrobacter saudimassiliensis</name>
    <dbReference type="NCBI Taxonomy" id="1461584"/>
    <lineage>
        <taxon>Bacteria</taxon>
        <taxon>Bacillati</taxon>
        <taxon>Actinomycetota</taxon>
        <taxon>Actinomycetes</taxon>
        <taxon>Micrococcales</taxon>
        <taxon>Micrococcaceae</taxon>
        <taxon>Arthrobacter</taxon>
    </lineage>
</organism>
<dbReference type="PATRIC" id="fig|1461584.3.peg.1960"/>
<dbReference type="Pfam" id="PF04230">
    <property type="entry name" value="PS_pyruv_trans"/>
    <property type="match status" value="1"/>
</dbReference>
<dbReference type="InterPro" id="IPR007345">
    <property type="entry name" value="Polysacch_pyruvyl_Trfase"/>
</dbReference>
<evidence type="ECO:0000313" key="2">
    <source>
        <dbReference type="EMBL" id="CEA08628.1"/>
    </source>
</evidence>
<sequence>MNTRSHYLVGSAGYPNFGDEFIAAAWLRYLADVDPDTDVWLDSPDPGNAQHLFAGLHPRLRVTNTLWRLMGEHSSLPPEEAADRIGALVRNFGSPRYDLGLMQVREASSLHLIGGGYINGIWPQHLGLVAAMKAVRSVTGARLYATGQGLLPVAEGLPDPRSLFEGFDYAAARDHQSAEAFGLPARLDDAFLAASDAVAAAAPGAPRGLMVCIQSDLAAPGRLEEIIATVRPMIRQAVEDGREVRYLEAIPGVDYAAYEQLADLIPEDNFLPFSHVWRHGLPVGPNQQWITTRFHLHLLAAAAGARGIALSVRPGYYDVKHGSLAAIGSGWTLEDGGPLHMPVRRGPLAGNLAALTADKRAEADALYSRRSTVDTDPEADSGAPSLWRRARTVLGR</sequence>
<evidence type="ECO:0000259" key="1">
    <source>
        <dbReference type="Pfam" id="PF04230"/>
    </source>
</evidence>
<reference evidence="2" key="1">
    <citation type="submission" date="2014-07" db="EMBL/GenBank/DDBJ databases">
        <authorList>
            <person name="Urmite Genomes Urmite Genomes"/>
        </authorList>
    </citation>
    <scope>NUCLEOTIDE SEQUENCE</scope>
    <source>
        <strain evidence="2">11W110_air</strain>
    </source>
</reference>
<proteinExistence type="predicted"/>
<dbReference type="AlphaFoldDB" id="A0A078MMX8"/>
<accession>A0A078MMX8</accession>
<keyword evidence="2" id="KW-0808">Transferase</keyword>
<protein>
    <submittedName>
        <fullName evidence="2">Polysaccharide pyruvyl transferase</fullName>
    </submittedName>
</protein>
<dbReference type="GO" id="GO:0016740">
    <property type="term" value="F:transferase activity"/>
    <property type="evidence" value="ECO:0007669"/>
    <property type="project" value="UniProtKB-KW"/>
</dbReference>
<name>A0A078MMX8_9MICC</name>